<feature type="domain" description="Aconitase A/isopropylmalate dehydratase small subunit swivel" evidence="11">
    <location>
        <begin position="1"/>
        <end position="115"/>
    </location>
</feature>
<dbReference type="PANTHER" id="PTHR43345">
    <property type="entry name" value="3-ISOPROPYLMALATE DEHYDRATASE SMALL SUBUNIT 2-RELATED-RELATED"/>
    <property type="match status" value="1"/>
</dbReference>
<dbReference type="OrthoDB" id="9777465at2"/>
<dbReference type="InterPro" id="IPR000573">
    <property type="entry name" value="AconitaseA/IPMdHydase_ssu_swvl"/>
</dbReference>
<sequence>MEPVTRVAGRAVPLDRSDVDTDQIIPARWMKRVERTGYAGGLFEKWRRDPAFVLNDPAYAGASILVSGPNFGCGSSREHAPWALRDFGFRAIIAPSFADIFRGNLPNSGLVPVRAAPDVVSALLAAVTADPATEIVVDVAARTVHCAGVCDAPFELDESAHHRLVHGLDEIDLTLARDAAIAAHERTRPPWMPTGRPGH</sequence>
<comment type="function">
    <text evidence="2 10">Catalyzes the isomerization between 2-isopropylmalate and 3-isopropylmalate, via the formation of 2-isopropylmaleate.</text>
</comment>
<dbReference type="HAMAP" id="MF_01031">
    <property type="entry name" value="LeuD_type1"/>
    <property type="match status" value="1"/>
</dbReference>
<reference evidence="12 13" key="1">
    <citation type="submission" date="2019-09" db="EMBL/GenBank/DDBJ databases">
        <title>Actinomadura physcomitrii sp. nov., a novel actinomycete isolated from moss [Physcomitrium sphaericum (Ludw) Fuernr].</title>
        <authorList>
            <person name="Liu C."/>
            <person name="Zhuang X."/>
        </authorList>
    </citation>
    <scope>NUCLEOTIDE SEQUENCE [LARGE SCALE GENOMIC DNA]</scope>
    <source>
        <strain evidence="12 13">CYP1-1B</strain>
    </source>
</reference>
<evidence type="ECO:0000256" key="10">
    <source>
        <dbReference type="HAMAP-Rule" id="MF_01031"/>
    </source>
</evidence>
<evidence type="ECO:0000256" key="8">
    <source>
        <dbReference type="ARBA" id="ARBA00023239"/>
    </source>
</evidence>
<dbReference type="Gene3D" id="3.20.19.10">
    <property type="entry name" value="Aconitase, domain 4"/>
    <property type="match status" value="1"/>
</dbReference>
<dbReference type="EMBL" id="WBMR01000181">
    <property type="protein sequence ID" value="KAB2367678.1"/>
    <property type="molecule type" value="Genomic_DNA"/>
</dbReference>
<evidence type="ECO:0000256" key="2">
    <source>
        <dbReference type="ARBA" id="ARBA00002695"/>
    </source>
</evidence>
<dbReference type="AlphaFoldDB" id="A0A6L3VQK9"/>
<keyword evidence="13" id="KW-1185">Reference proteome</keyword>
<dbReference type="FunFam" id="3.20.19.10:FF:000003">
    <property type="entry name" value="3-isopropylmalate dehydratase small subunit"/>
    <property type="match status" value="1"/>
</dbReference>
<keyword evidence="9 10" id="KW-0100">Branched-chain amino acid biosynthesis</keyword>
<evidence type="ECO:0000259" key="11">
    <source>
        <dbReference type="Pfam" id="PF00694"/>
    </source>
</evidence>
<dbReference type="Proteomes" id="UP000483004">
    <property type="component" value="Unassembled WGS sequence"/>
</dbReference>
<dbReference type="InterPro" id="IPR050075">
    <property type="entry name" value="LeuD"/>
</dbReference>
<evidence type="ECO:0000256" key="4">
    <source>
        <dbReference type="ARBA" id="ARBA00009845"/>
    </source>
</evidence>
<comment type="subunit">
    <text evidence="5 10">Heterodimer of LeuC and LeuD.</text>
</comment>
<dbReference type="RefSeq" id="WP_151545147.1">
    <property type="nucleotide sequence ID" value="NZ_WBMR01000181.1"/>
</dbReference>
<dbReference type="SUPFAM" id="SSF52016">
    <property type="entry name" value="LeuD/IlvD-like"/>
    <property type="match status" value="1"/>
</dbReference>
<comment type="similarity">
    <text evidence="4 10">Belongs to the LeuD family. LeuD type 1 subfamily.</text>
</comment>
<organism evidence="12 13">
    <name type="scientific">Actinomadura montaniterrae</name>
    <dbReference type="NCBI Taxonomy" id="1803903"/>
    <lineage>
        <taxon>Bacteria</taxon>
        <taxon>Bacillati</taxon>
        <taxon>Actinomycetota</taxon>
        <taxon>Actinomycetes</taxon>
        <taxon>Streptosporangiales</taxon>
        <taxon>Thermomonosporaceae</taxon>
        <taxon>Actinomadura</taxon>
    </lineage>
</organism>
<evidence type="ECO:0000256" key="1">
    <source>
        <dbReference type="ARBA" id="ARBA00000491"/>
    </source>
</evidence>
<evidence type="ECO:0000256" key="3">
    <source>
        <dbReference type="ARBA" id="ARBA00004729"/>
    </source>
</evidence>
<dbReference type="EC" id="4.2.1.33" evidence="10"/>
<gene>
    <name evidence="10 12" type="primary">leuD</name>
    <name evidence="12" type="ORF">F9B16_38390</name>
</gene>
<name>A0A6L3VQK9_9ACTN</name>
<dbReference type="UniPathway" id="UPA00048">
    <property type="reaction ID" value="UER00071"/>
</dbReference>
<protein>
    <recommendedName>
        <fullName evidence="10">3-isopropylmalate dehydratase small subunit</fullName>
        <ecNumber evidence="10">4.2.1.33</ecNumber>
    </recommendedName>
    <alternativeName>
        <fullName evidence="10">Alpha-IPM isomerase</fullName>
        <shortName evidence="10">IPMI</shortName>
    </alternativeName>
    <alternativeName>
        <fullName evidence="10">Isopropylmalate isomerase</fullName>
    </alternativeName>
</protein>
<evidence type="ECO:0000256" key="5">
    <source>
        <dbReference type="ARBA" id="ARBA00011271"/>
    </source>
</evidence>
<keyword evidence="7 10" id="KW-0028">Amino-acid biosynthesis</keyword>
<dbReference type="NCBIfam" id="TIGR00171">
    <property type="entry name" value="leuD"/>
    <property type="match status" value="1"/>
</dbReference>
<dbReference type="NCBIfam" id="NF002458">
    <property type="entry name" value="PRK01641.1"/>
    <property type="match status" value="1"/>
</dbReference>
<proteinExistence type="inferred from homology"/>
<comment type="pathway">
    <text evidence="3 10">Amino-acid biosynthesis; L-leucine biosynthesis; L-leucine from 3-methyl-2-oxobutanoate: step 2/4.</text>
</comment>
<dbReference type="GO" id="GO:0009098">
    <property type="term" value="P:L-leucine biosynthetic process"/>
    <property type="evidence" value="ECO:0007669"/>
    <property type="project" value="UniProtKB-UniRule"/>
</dbReference>
<evidence type="ECO:0000313" key="12">
    <source>
        <dbReference type="EMBL" id="KAB2367678.1"/>
    </source>
</evidence>
<comment type="caution">
    <text evidence="12">The sequence shown here is derived from an EMBL/GenBank/DDBJ whole genome shotgun (WGS) entry which is preliminary data.</text>
</comment>
<dbReference type="GO" id="GO:0009316">
    <property type="term" value="C:3-isopropylmalate dehydratase complex"/>
    <property type="evidence" value="ECO:0007669"/>
    <property type="project" value="InterPro"/>
</dbReference>
<evidence type="ECO:0000256" key="6">
    <source>
        <dbReference type="ARBA" id="ARBA00022430"/>
    </source>
</evidence>
<dbReference type="Pfam" id="PF00694">
    <property type="entry name" value="Aconitase_C"/>
    <property type="match status" value="1"/>
</dbReference>
<dbReference type="InterPro" id="IPR033940">
    <property type="entry name" value="IPMI_Swivel"/>
</dbReference>
<comment type="catalytic activity">
    <reaction evidence="1 10">
        <text>(2R,3S)-3-isopropylmalate = (2S)-2-isopropylmalate</text>
        <dbReference type="Rhea" id="RHEA:32287"/>
        <dbReference type="ChEBI" id="CHEBI:1178"/>
        <dbReference type="ChEBI" id="CHEBI:35121"/>
        <dbReference type="EC" id="4.2.1.33"/>
    </reaction>
</comment>
<dbReference type="CDD" id="cd01577">
    <property type="entry name" value="IPMI_Swivel"/>
    <property type="match status" value="1"/>
</dbReference>
<keyword evidence="8 10" id="KW-0456">Lyase</keyword>
<evidence type="ECO:0000256" key="7">
    <source>
        <dbReference type="ARBA" id="ARBA00022605"/>
    </source>
</evidence>
<dbReference type="InterPro" id="IPR004431">
    <property type="entry name" value="3-IsopropMal_deHydase_ssu"/>
</dbReference>
<accession>A0A6L3VQK9</accession>
<dbReference type="InterPro" id="IPR015928">
    <property type="entry name" value="Aconitase/3IPM_dehydase_swvl"/>
</dbReference>
<evidence type="ECO:0000256" key="9">
    <source>
        <dbReference type="ARBA" id="ARBA00023304"/>
    </source>
</evidence>
<evidence type="ECO:0000313" key="13">
    <source>
        <dbReference type="Proteomes" id="UP000483004"/>
    </source>
</evidence>
<keyword evidence="6 10" id="KW-0432">Leucine biosynthesis</keyword>
<dbReference type="PANTHER" id="PTHR43345:SF5">
    <property type="entry name" value="3-ISOPROPYLMALATE DEHYDRATASE SMALL SUBUNIT"/>
    <property type="match status" value="1"/>
</dbReference>
<dbReference type="GO" id="GO:0003861">
    <property type="term" value="F:3-isopropylmalate dehydratase activity"/>
    <property type="evidence" value="ECO:0007669"/>
    <property type="project" value="UniProtKB-UniRule"/>
</dbReference>